<proteinExistence type="predicted"/>
<keyword evidence="2" id="KW-0812">Transmembrane</keyword>
<evidence type="ECO:0000256" key="2">
    <source>
        <dbReference type="SAM" id="Phobius"/>
    </source>
</evidence>
<reference evidence="3 4" key="1">
    <citation type="journal article" date="2019" name="Sci. Transl. Med.">
        <title>Quorum sensing between bacterial species on the skin protects against epidermal injury in atopic dermatitis.</title>
        <authorList>
            <person name="Williams M.R."/>
        </authorList>
    </citation>
    <scope>NUCLEOTIDE SEQUENCE [LARGE SCALE GENOMIC DNA]</scope>
    <source>
        <strain evidence="3 4">E7</strain>
    </source>
</reference>
<dbReference type="Proteomes" id="UP000293637">
    <property type="component" value="Unassembled WGS sequence"/>
</dbReference>
<gene>
    <name evidence="3" type="ORF">EQ812_05205</name>
</gene>
<dbReference type="GeneID" id="58090700"/>
<feature type="compositionally biased region" description="Basic and acidic residues" evidence="1">
    <location>
        <begin position="65"/>
        <end position="89"/>
    </location>
</feature>
<keyword evidence="2" id="KW-1133">Transmembrane helix</keyword>
<accession>A0A4V2KVQ0</accession>
<feature type="compositionally biased region" description="Polar residues" evidence="1">
    <location>
        <begin position="52"/>
        <end position="64"/>
    </location>
</feature>
<sequence length="230" mass="26867">MKINKWIMWVILFSSLFGIANKGISIIAFILSIVALTKFVLVDKKSINTNAENNNTKVQQPKQTSNKEFKQNERLRKKEEKIKEKERAREQEKQIAIQRSHDYFGVDFIDANVTNSKATAYYNKIKTDTEHVIDVVNARATKNVKNYKRYGYHLETTDKGILILTTENIYFLTAQNGFAKTVYPIKNVNGINTSMANLYITYGRTKHIYNVEGWKRSDLFMKNYIKYFYS</sequence>
<feature type="region of interest" description="Disordered" evidence="1">
    <location>
        <begin position="52"/>
        <end position="89"/>
    </location>
</feature>
<evidence type="ECO:0000256" key="1">
    <source>
        <dbReference type="SAM" id="MobiDB-lite"/>
    </source>
</evidence>
<keyword evidence="2" id="KW-0472">Membrane</keyword>
<dbReference type="AlphaFoldDB" id="A0A4V2KVQ0"/>
<feature type="transmembrane region" description="Helical" evidence="2">
    <location>
        <begin position="6"/>
        <end position="36"/>
    </location>
</feature>
<name>A0A4V2KVQ0_STALU</name>
<comment type="caution">
    <text evidence="3">The sequence shown here is derived from an EMBL/GenBank/DDBJ whole genome shotgun (WGS) entry which is preliminary data.</text>
</comment>
<evidence type="ECO:0000313" key="4">
    <source>
        <dbReference type="Proteomes" id="UP000293637"/>
    </source>
</evidence>
<dbReference type="RefSeq" id="WP_002459649.1">
    <property type="nucleotide sequence ID" value="NZ_AP021848.1"/>
</dbReference>
<evidence type="ECO:0000313" key="3">
    <source>
        <dbReference type="EMBL" id="TBW72379.1"/>
    </source>
</evidence>
<dbReference type="EMBL" id="SCHB01000003">
    <property type="protein sequence ID" value="TBW72379.1"/>
    <property type="molecule type" value="Genomic_DNA"/>
</dbReference>
<organism evidence="3 4">
    <name type="scientific">Staphylococcus lugdunensis</name>
    <dbReference type="NCBI Taxonomy" id="28035"/>
    <lineage>
        <taxon>Bacteria</taxon>
        <taxon>Bacillati</taxon>
        <taxon>Bacillota</taxon>
        <taxon>Bacilli</taxon>
        <taxon>Bacillales</taxon>
        <taxon>Staphylococcaceae</taxon>
        <taxon>Staphylococcus</taxon>
    </lineage>
</organism>
<protein>
    <submittedName>
        <fullName evidence="3">Uncharacterized protein</fullName>
    </submittedName>
</protein>